<protein>
    <recommendedName>
        <fullName evidence="3">Retrovirus-related Pol polyprotein from transposon TNT 1-94</fullName>
    </recommendedName>
</protein>
<accession>A0A5B6V9R5</accession>
<proteinExistence type="predicted"/>
<dbReference type="AlphaFoldDB" id="A0A5B6V9R5"/>
<dbReference type="EMBL" id="SMMG02000007">
    <property type="protein sequence ID" value="KAA3465895.1"/>
    <property type="molecule type" value="Genomic_DNA"/>
</dbReference>
<name>A0A5B6V9R5_9ROSI</name>
<evidence type="ECO:0000313" key="2">
    <source>
        <dbReference type="Proteomes" id="UP000325315"/>
    </source>
</evidence>
<reference evidence="2" key="1">
    <citation type="journal article" date="2019" name="Plant Biotechnol. J.">
        <title>Genome sequencing of the Australian wild diploid species Gossypium australe highlights disease resistance and delayed gland morphogenesis.</title>
        <authorList>
            <person name="Cai Y."/>
            <person name="Cai X."/>
            <person name="Wang Q."/>
            <person name="Wang P."/>
            <person name="Zhang Y."/>
            <person name="Cai C."/>
            <person name="Xu Y."/>
            <person name="Wang K."/>
            <person name="Zhou Z."/>
            <person name="Wang C."/>
            <person name="Geng S."/>
            <person name="Li B."/>
            <person name="Dong Q."/>
            <person name="Hou Y."/>
            <person name="Wang H."/>
            <person name="Ai P."/>
            <person name="Liu Z."/>
            <person name="Yi F."/>
            <person name="Sun M."/>
            <person name="An G."/>
            <person name="Cheng J."/>
            <person name="Zhang Y."/>
            <person name="Shi Q."/>
            <person name="Xie Y."/>
            <person name="Shi X."/>
            <person name="Chang Y."/>
            <person name="Huang F."/>
            <person name="Chen Y."/>
            <person name="Hong S."/>
            <person name="Mi L."/>
            <person name="Sun Q."/>
            <person name="Zhang L."/>
            <person name="Zhou B."/>
            <person name="Peng R."/>
            <person name="Zhang X."/>
            <person name="Liu F."/>
        </authorList>
    </citation>
    <scope>NUCLEOTIDE SEQUENCE [LARGE SCALE GENOMIC DNA]</scope>
    <source>
        <strain evidence="2">cv. PA1801</strain>
    </source>
</reference>
<organism evidence="1 2">
    <name type="scientific">Gossypium australe</name>
    <dbReference type="NCBI Taxonomy" id="47621"/>
    <lineage>
        <taxon>Eukaryota</taxon>
        <taxon>Viridiplantae</taxon>
        <taxon>Streptophyta</taxon>
        <taxon>Embryophyta</taxon>
        <taxon>Tracheophyta</taxon>
        <taxon>Spermatophyta</taxon>
        <taxon>Magnoliopsida</taxon>
        <taxon>eudicotyledons</taxon>
        <taxon>Gunneridae</taxon>
        <taxon>Pentapetalae</taxon>
        <taxon>rosids</taxon>
        <taxon>malvids</taxon>
        <taxon>Malvales</taxon>
        <taxon>Malvaceae</taxon>
        <taxon>Malvoideae</taxon>
        <taxon>Gossypium</taxon>
    </lineage>
</organism>
<sequence length="163" mass="18748">MHFSMVSSLKKFTCTNPLGMFNMMRMGNVFIAWIATSFESVFMWMIPSLQEIRLSLKDNGSLHYFLGVEVTRSTSGSLHLWQRKIRAFWLKILLSIEVFLEHCNILFSLDLTLHTQSIFMHASTDVHFVALKCILQYLCGTIDYGLIIQPSERLSLVGYTDAN</sequence>
<keyword evidence="2" id="KW-1185">Reference proteome</keyword>
<evidence type="ECO:0000313" key="1">
    <source>
        <dbReference type="EMBL" id="KAA3465895.1"/>
    </source>
</evidence>
<evidence type="ECO:0008006" key="3">
    <source>
        <dbReference type="Google" id="ProtNLM"/>
    </source>
</evidence>
<dbReference type="OrthoDB" id="1163908at2759"/>
<gene>
    <name evidence="1" type="ORF">EPI10_001030</name>
</gene>
<dbReference type="Proteomes" id="UP000325315">
    <property type="component" value="Unassembled WGS sequence"/>
</dbReference>
<comment type="caution">
    <text evidence="1">The sequence shown here is derived from an EMBL/GenBank/DDBJ whole genome shotgun (WGS) entry which is preliminary data.</text>
</comment>